<accession>A0A0N4ZX49</accession>
<keyword evidence="1" id="KW-1185">Reference proteome</keyword>
<sequence length="306" mass="36025">MTISKYQNFNSQFKIEDAALEVGEVLQSYPSEYIHIKELFLDILPKYNLTKIDKKYNVDKVTVNKLVNELIRLNIIIPKSYDKNGVPDIVKLEKTNKCLHETGLSNHSIVCSEEIDKKSHHSIKSESCKSQISNKVNHKQKGHDNIILREHKYYIIDDGDHHTSRHSQPIPFYGKRALYLDDKIKPIGYVDSISSNHRRICILNKKYKSCYIKNHPTDKETFIGAIIDILMRNGEMSIYELKEYFKAHYHIKLDLNYINRLFKSGYNDIAYALYSIISNITVRKEKETCEMYLRYSPKYMREYILI</sequence>
<proteinExistence type="predicted"/>
<protein>
    <submittedName>
        <fullName evidence="2">Transcriptional regulator</fullName>
    </submittedName>
</protein>
<name>A0A0N4ZX49_PARTI</name>
<organism evidence="1 2">
    <name type="scientific">Parastrongyloides trichosuri</name>
    <name type="common">Possum-specific nematode worm</name>
    <dbReference type="NCBI Taxonomy" id="131310"/>
    <lineage>
        <taxon>Eukaryota</taxon>
        <taxon>Metazoa</taxon>
        <taxon>Ecdysozoa</taxon>
        <taxon>Nematoda</taxon>
        <taxon>Chromadorea</taxon>
        <taxon>Rhabditida</taxon>
        <taxon>Tylenchina</taxon>
        <taxon>Panagrolaimomorpha</taxon>
        <taxon>Strongyloidoidea</taxon>
        <taxon>Strongyloididae</taxon>
        <taxon>Parastrongyloides</taxon>
    </lineage>
</organism>
<reference evidence="2" key="1">
    <citation type="submission" date="2017-02" db="UniProtKB">
        <authorList>
            <consortium name="WormBaseParasite"/>
        </authorList>
    </citation>
    <scope>IDENTIFICATION</scope>
</reference>
<evidence type="ECO:0000313" key="2">
    <source>
        <dbReference type="WBParaSite" id="PTRK_0001326300.1"/>
    </source>
</evidence>
<dbReference type="WBParaSite" id="PTRK_0001326300.1">
    <property type="protein sequence ID" value="PTRK_0001326300.1"/>
    <property type="gene ID" value="PTRK_0001326300"/>
</dbReference>
<evidence type="ECO:0000313" key="1">
    <source>
        <dbReference type="Proteomes" id="UP000038045"/>
    </source>
</evidence>
<dbReference type="AlphaFoldDB" id="A0A0N4ZX49"/>
<dbReference type="Proteomes" id="UP000038045">
    <property type="component" value="Unplaced"/>
</dbReference>